<accession>A0ACC0Z0J0</accession>
<gene>
    <name evidence="1" type="ORF">Pint_19068</name>
</gene>
<proteinExistence type="predicted"/>
<name>A0ACC0Z0J0_9ROSI</name>
<keyword evidence="2" id="KW-1185">Reference proteome</keyword>
<reference evidence="2" key="1">
    <citation type="journal article" date="2023" name="G3 (Bethesda)">
        <title>Genome assembly and association tests identify interacting loci associated with vigor, precocity, and sex in interspecific pistachio rootstocks.</title>
        <authorList>
            <person name="Palmer W."/>
            <person name="Jacygrad E."/>
            <person name="Sagayaradj S."/>
            <person name="Cavanaugh K."/>
            <person name="Han R."/>
            <person name="Bertier L."/>
            <person name="Beede B."/>
            <person name="Kafkas S."/>
            <person name="Golino D."/>
            <person name="Preece J."/>
            <person name="Michelmore R."/>
        </authorList>
    </citation>
    <scope>NUCLEOTIDE SEQUENCE [LARGE SCALE GENOMIC DNA]</scope>
</reference>
<comment type="caution">
    <text evidence="1">The sequence shown here is derived from an EMBL/GenBank/DDBJ whole genome shotgun (WGS) entry which is preliminary data.</text>
</comment>
<sequence>MPPSLSYPTHQTTPLRSSSLSPPQTSTVSPAMVIIESPELRHLVPQLLTSDDKASSMALQITLFPNQGFCIGITTHHAIVDGSTAITFMKSWANLCTQLDKQDASLLPELTPSFDRTVIKDPTGLYMVYLKNWLNYSGSDISEVNQPSLKVYEDLGVNRNTIRATFKLSREDVEKLREIILSRVEGTKPIKQPHLSTFVVTYSYVLICLVKARGREGNRNVNFMFPVDYRNRLGPSVPANYFGNCIFLLKSIIKASALIEENGIAIIAEKISNMIREIDEKGLFDGAEGILEDLMKMEAGDQTIGLAGSIRFNVYGVDFGWGRPKKIEIVSVEKTGAIAMAECRDGNGVEIGVVLSSHEMEIFKSFFVSGLQNL</sequence>
<evidence type="ECO:0000313" key="2">
    <source>
        <dbReference type="Proteomes" id="UP001163603"/>
    </source>
</evidence>
<protein>
    <submittedName>
        <fullName evidence="1">Uncharacterized protein</fullName>
    </submittedName>
</protein>
<organism evidence="1 2">
    <name type="scientific">Pistacia integerrima</name>
    <dbReference type="NCBI Taxonomy" id="434235"/>
    <lineage>
        <taxon>Eukaryota</taxon>
        <taxon>Viridiplantae</taxon>
        <taxon>Streptophyta</taxon>
        <taxon>Embryophyta</taxon>
        <taxon>Tracheophyta</taxon>
        <taxon>Spermatophyta</taxon>
        <taxon>Magnoliopsida</taxon>
        <taxon>eudicotyledons</taxon>
        <taxon>Gunneridae</taxon>
        <taxon>Pentapetalae</taxon>
        <taxon>rosids</taxon>
        <taxon>malvids</taxon>
        <taxon>Sapindales</taxon>
        <taxon>Anacardiaceae</taxon>
        <taxon>Pistacia</taxon>
    </lineage>
</organism>
<evidence type="ECO:0000313" key="1">
    <source>
        <dbReference type="EMBL" id="KAJ0043247.1"/>
    </source>
</evidence>
<dbReference type="Proteomes" id="UP001163603">
    <property type="component" value="Chromosome 4"/>
</dbReference>
<dbReference type="EMBL" id="CM047739">
    <property type="protein sequence ID" value="KAJ0043247.1"/>
    <property type="molecule type" value="Genomic_DNA"/>
</dbReference>